<evidence type="ECO:0000313" key="1">
    <source>
        <dbReference type="EMBL" id="TXK83356.1"/>
    </source>
</evidence>
<dbReference type="InterPro" id="IPR022385">
    <property type="entry name" value="Rhs_assc_core"/>
</dbReference>
<evidence type="ECO:0008006" key="3">
    <source>
        <dbReference type="Google" id="ProtNLM"/>
    </source>
</evidence>
<evidence type="ECO:0000313" key="2">
    <source>
        <dbReference type="Proteomes" id="UP000321814"/>
    </source>
</evidence>
<organism evidence="1 2">
    <name type="scientific">Rheinheimera tangshanensis</name>
    <dbReference type="NCBI Taxonomy" id="400153"/>
    <lineage>
        <taxon>Bacteria</taxon>
        <taxon>Pseudomonadati</taxon>
        <taxon>Pseudomonadota</taxon>
        <taxon>Gammaproteobacteria</taxon>
        <taxon>Chromatiales</taxon>
        <taxon>Chromatiaceae</taxon>
        <taxon>Rheinheimera</taxon>
    </lineage>
</organism>
<dbReference type="RefSeq" id="WP_221411356.1">
    <property type="nucleotide sequence ID" value="NZ_VRLR01000001.1"/>
</dbReference>
<dbReference type="NCBIfam" id="TIGR03696">
    <property type="entry name" value="Rhs_assc_core"/>
    <property type="match status" value="1"/>
</dbReference>
<keyword evidence="2" id="KW-1185">Reference proteome</keyword>
<dbReference type="Gene3D" id="2.180.10.10">
    <property type="entry name" value="RHS repeat-associated core"/>
    <property type="match status" value="1"/>
</dbReference>
<comment type="caution">
    <text evidence="1">The sequence shown here is derived from an EMBL/GenBank/DDBJ whole genome shotgun (WGS) entry which is preliminary data.</text>
</comment>
<dbReference type="Proteomes" id="UP000321814">
    <property type="component" value="Unassembled WGS sequence"/>
</dbReference>
<proteinExistence type="predicted"/>
<gene>
    <name evidence="1" type="ORF">FU839_03535</name>
</gene>
<sequence>HLDEVELIHMNGRGYDYNLGRFLSVDPIIQSPGNSQSLNPYSYIMNNPLAGTDPSGYASVTGSRIDREIKKSDIIGDNITGVGGNVTFSGSFQGGGNGGSSCNGEAPQGRVAKQSSQAVDINNQSNQAFENALANGAASDYFNQSYGLGGGSGADSLGLAGQFVGWHDSINGGDISYAASLAGGVLESSKGLNLAHGKGAFLALQAMGHTMGDYKFSFAPNASSISLDLSSAGRVLSQVAGYGGFGISALAAYVSYEKSLITSNELVGKIAVDLTMLRVGSSSLPGFVMAASYGAVDIYYPAPKGVPGAISLKRDVINAPQGLSEQSNKFKVEMMNFIVTRREYD</sequence>
<dbReference type="EMBL" id="VRLR01000001">
    <property type="protein sequence ID" value="TXK83356.1"/>
    <property type="molecule type" value="Genomic_DNA"/>
</dbReference>
<name>A0A5C8M198_9GAMM</name>
<feature type="non-terminal residue" evidence="1">
    <location>
        <position position="1"/>
    </location>
</feature>
<protein>
    <recommendedName>
        <fullName evidence="3">RHS repeat-associated core domain-containing protein</fullName>
    </recommendedName>
</protein>
<accession>A0A5C8M198</accession>
<reference evidence="1 2" key="1">
    <citation type="submission" date="2019-08" db="EMBL/GenBank/DDBJ databases">
        <title>Draft genome analysis of Rheinheimera tangshanensis isolated from the roots of fresh rice plants (Oryza sativa).</title>
        <authorList>
            <person name="Yu Q."/>
            <person name="Qi Y."/>
            <person name="Zhang H."/>
            <person name="Pu J."/>
        </authorList>
    </citation>
    <scope>NUCLEOTIDE SEQUENCE [LARGE SCALE GENOMIC DNA]</scope>
    <source>
        <strain evidence="1 2">JA3-B52</strain>
    </source>
</reference>
<dbReference type="AlphaFoldDB" id="A0A5C8M198"/>